<dbReference type="Proteomes" id="UP000308671">
    <property type="component" value="Unassembled WGS sequence"/>
</dbReference>
<dbReference type="Pfam" id="PF01636">
    <property type="entry name" value="APH"/>
    <property type="match status" value="1"/>
</dbReference>
<evidence type="ECO:0000313" key="3">
    <source>
        <dbReference type="Proteomes" id="UP000308671"/>
    </source>
</evidence>
<proteinExistence type="predicted"/>
<dbReference type="PANTHER" id="PTHR21310:SF48">
    <property type="entry name" value="AMINOGLYCOSIDE PHOSPHOTRANSFERASE DOMAIN-CONTAINING PROTEIN"/>
    <property type="match status" value="1"/>
</dbReference>
<dbReference type="SUPFAM" id="SSF56112">
    <property type="entry name" value="Protein kinase-like (PK-like)"/>
    <property type="match status" value="1"/>
</dbReference>
<feature type="domain" description="Aminoglycoside phosphotransferase" evidence="1">
    <location>
        <begin position="65"/>
        <end position="252"/>
    </location>
</feature>
<dbReference type="PANTHER" id="PTHR21310">
    <property type="entry name" value="AMINOGLYCOSIDE PHOSPHOTRANSFERASE-RELATED-RELATED"/>
    <property type="match status" value="1"/>
</dbReference>
<accession>A0A4S8RFN0</accession>
<evidence type="ECO:0000313" key="2">
    <source>
        <dbReference type="EMBL" id="THV55405.1"/>
    </source>
</evidence>
<organism evidence="2 3">
    <name type="scientific">Botrytis galanthina</name>
    <dbReference type="NCBI Taxonomy" id="278940"/>
    <lineage>
        <taxon>Eukaryota</taxon>
        <taxon>Fungi</taxon>
        <taxon>Dikarya</taxon>
        <taxon>Ascomycota</taxon>
        <taxon>Pezizomycotina</taxon>
        <taxon>Leotiomycetes</taxon>
        <taxon>Helotiales</taxon>
        <taxon>Sclerotiniaceae</taxon>
        <taxon>Botrytis</taxon>
    </lineage>
</organism>
<dbReference type="AlphaFoldDB" id="A0A4S8RFN0"/>
<comment type="caution">
    <text evidence="2">The sequence shown here is derived from an EMBL/GenBank/DDBJ whole genome shotgun (WGS) entry which is preliminary data.</text>
</comment>
<dbReference type="EMBL" id="PQXL01000009">
    <property type="protein sequence ID" value="THV55405.1"/>
    <property type="molecule type" value="Genomic_DNA"/>
</dbReference>
<protein>
    <recommendedName>
        <fullName evidence="1">Aminoglycoside phosphotransferase domain-containing protein</fullName>
    </recommendedName>
</protein>
<gene>
    <name evidence="2" type="ORF">BGAL_0009g00550</name>
</gene>
<keyword evidence="3" id="KW-1185">Reference proteome</keyword>
<reference evidence="2 3" key="1">
    <citation type="submission" date="2017-12" db="EMBL/GenBank/DDBJ databases">
        <title>Comparative genomics of Botrytis spp.</title>
        <authorList>
            <person name="Valero-Jimenez C.A."/>
            <person name="Tapia P."/>
            <person name="Veloso J."/>
            <person name="Silva-Moreno E."/>
            <person name="Staats M."/>
            <person name="Valdes J.H."/>
            <person name="Van Kan J.A.L."/>
        </authorList>
    </citation>
    <scope>NUCLEOTIDE SEQUENCE [LARGE SCALE GENOMIC DNA]</scope>
    <source>
        <strain evidence="2 3">MUCL435</strain>
    </source>
</reference>
<dbReference type="InterPro" id="IPR011009">
    <property type="entry name" value="Kinase-like_dom_sf"/>
</dbReference>
<evidence type="ECO:0000259" key="1">
    <source>
        <dbReference type="Pfam" id="PF01636"/>
    </source>
</evidence>
<dbReference type="InterPro" id="IPR002575">
    <property type="entry name" value="Aminoglycoside_PTrfase"/>
</dbReference>
<sequence>MSLPLTVYKPFEGNTKEEWNAHVPKRSKFLLCHNCGWNAHEQLHSCYSGRVKIMCNSSRGIWFIGDDYVLKERAILEHGRASHMGPDVEVSRFLAENSTIPVAKYLHHWKDSKSHFSIAERVPGMNLTQSGPILTRDQIRGVAREVVEYLKELRKFTSPKIQTPSGLPVRDRVLGSARKVQFVTDDVQEWWTRTKPRFKRVQIERWRDIIEDEYPVKGPYVLTHGDLDGSNIMVADGHVSAIIDWETAGYLPEWWEPVATELSMPPLWIHFFEEEWKLQIGPWPDKEVLFARTYKNFFVDYNFQRLEPPRFYDQDAYMQCPNYSRYITESLEGFEETMRERERQKRRDAAKEIAASEALKKLSLEEKEIVKD</sequence>
<dbReference type="InterPro" id="IPR051678">
    <property type="entry name" value="AGP_Transferase"/>
</dbReference>
<name>A0A4S8RFN0_9HELO</name>
<dbReference type="OrthoDB" id="8300194at2759"/>
<dbReference type="Gene3D" id="3.90.1200.10">
    <property type="match status" value="1"/>
</dbReference>
<dbReference type="CDD" id="cd22249">
    <property type="entry name" value="UDM1_RNF168_RNF169-like"/>
    <property type="match status" value="1"/>
</dbReference>